<evidence type="ECO:0000313" key="3">
    <source>
        <dbReference type="EMBL" id="MFB9519839.1"/>
    </source>
</evidence>
<reference evidence="3 4" key="1">
    <citation type="submission" date="2024-09" db="EMBL/GenBank/DDBJ databases">
        <authorList>
            <person name="Sun Q."/>
            <person name="Mori K."/>
        </authorList>
    </citation>
    <scope>NUCLEOTIDE SEQUENCE [LARGE SCALE GENOMIC DNA]</scope>
    <source>
        <strain evidence="3 4">JCM 4362</strain>
    </source>
</reference>
<evidence type="ECO:0000256" key="2">
    <source>
        <dbReference type="SAM" id="Phobius"/>
    </source>
</evidence>
<feature type="transmembrane region" description="Helical" evidence="2">
    <location>
        <begin position="298"/>
        <end position="317"/>
    </location>
</feature>
<feature type="transmembrane region" description="Helical" evidence="2">
    <location>
        <begin position="258"/>
        <end position="286"/>
    </location>
</feature>
<accession>A0ABV5P9P1</accession>
<keyword evidence="4" id="KW-1185">Reference proteome</keyword>
<name>A0ABV5P9P1_STRCM</name>
<feature type="region of interest" description="Disordered" evidence="1">
    <location>
        <begin position="170"/>
        <end position="220"/>
    </location>
</feature>
<proteinExistence type="predicted"/>
<feature type="compositionally biased region" description="Acidic residues" evidence="1">
    <location>
        <begin position="143"/>
        <end position="153"/>
    </location>
</feature>
<keyword evidence="2" id="KW-0472">Membrane</keyword>
<feature type="region of interest" description="Disordered" evidence="1">
    <location>
        <begin position="97"/>
        <end position="158"/>
    </location>
</feature>
<feature type="compositionally biased region" description="Basic and acidic residues" evidence="1">
    <location>
        <begin position="196"/>
        <end position="215"/>
    </location>
</feature>
<comment type="caution">
    <text evidence="3">The sequence shown here is derived from an EMBL/GenBank/DDBJ whole genome shotgun (WGS) entry which is preliminary data.</text>
</comment>
<evidence type="ECO:0000256" key="1">
    <source>
        <dbReference type="SAM" id="MobiDB-lite"/>
    </source>
</evidence>
<feature type="compositionally biased region" description="Basic residues" evidence="1">
    <location>
        <begin position="103"/>
        <end position="112"/>
    </location>
</feature>
<sequence>MPKPSGPQNTQGTDAVGIESDQLVFDYLSRVGDLAQQRQLASADRMRLVSALRGEIDRQRARAIGGPDSSAAVQRILGRLGTPDEVVDAADGGGVEAVLSSRTSRRVPRQRRTAAEPGPEAPVGFEKPPAARPGPSAPHLADADELGPGDLDPDWWRTEPGPFGGMGTAVPGFTGGVEIPEILRPPVSDDDEKNEESEKDKKGKGDGKDGERAAVEEGAAGRRRFPARLRRRRAVPVVAAEEAGGPVRAPLVPRGSPFLLLAAVLLVAGAVAGNPLLLLGGWFLAYVSRRLTRAEAKFAALGVPGVVVAGGLVWLWGRTERHWGAELSLQTEGALTEALSGLWPVLVRVAAVASALFLLWRARRMSG</sequence>
<dbReference type="EMBL" id="JBHMCR010000004">
    <property type="protein sequence ID" value="MFB9519839.1"/>
    <property type="molecule type" value="Genomic_DNA"/>
</dbReference>
<evidence type="ECO:0008006" key="5">
    <source>
        <dbReference type="Google" id="ProtNLM"/>
    </source>
</evidence>
<dbReference type="Proteomes" id="UP001589718">
    <property type="component" value="Unassembled WGS sequence"/>
</dbReference>
<gene>
    <name evidence="3" type="ORF">ACFFTU_07775</name>
</gene>
<organism evidence="3 4">
    <name type="scientific">Streptomyces cremeus</name>
    <dbReference type="NCBI Taxonomy" id="66881"/>
    <lineage>
        <taxon>Bacteria</taxon>
        <taxon>Bacillati</taxon>
        <taxon>Actinomycetota</taxon>
        <taxon>Actinomycetes</taxon>
        <taxon>Kitasatosporales</taxon>
        <taxon>Streptomycetaceae</taxon>
        <taxon>Streptomyces</taxon>
    </lineage>
</organism>
<keyword evidence="2" id="KW-1133">Transmembrane helix</keyword>
<keyword evidence="2" id="KW-0812">Transmembrane</keyword>
<protein>
    <recommendedName>
        <fullName evidence="5">Integral membrane protein</fullName>
    </recommendedName>
</protein>
<dbReference type="RefSeq" id="WP_345221649.1">
    <property type="nucleotide sequence ID" value="NZ_BAAAXE010000013.1"/>
</dbReference>
<feature type="transmembrane region" description="Helical" evidence="2">
    <location>
        <begin position="341"/>
        <end position="360"/>
    </location>
</feature>
<evidence type="ECO:0000313" key="4">
    <source>
        <dbReference type="Proteomes" id="UP001589718"/>
    </source>
</evidence>